<protein>
    <submittedName>
        <fullName evidence="1">Uncharacterized protein</fullName>
    </submittedName>
</protein>
<organism evidence="1 2">
    <name type="scientific">Coniosporium uncinatum</name>
    <dbReference type="NCBI Taxonomy" id="93489"/>
    <lineage>
        <taxon>Eukaryota</taxon>
        <taxon>Fungi</taxon>
        <taxon>Dikarya</taxon>
        <taxon>Ascomycota</taxon>
        <taxon>Pezizomycotina</taxon>
        <taxon>Dothideomycetes</taxon>
        <taxon>Dothideomycetes incertae sedis</taxon>
        <taxon>Coniosporium</taxon>
    </lineage>
</organism>
<reference evidence="1" key="1">
    <citation type="submission" date="2024-09" db="EMBL/GenBank/DDBJ databases">
        <title>Black Yeasts Isolated from many extreme environments.</title>
        <authorList>
            <person name="Coleine C."/>
            <person name="Stajich J.E."/>
            <person name="Selbmann L."/>
        </authorList>
    </citation>
    <scope>NUCLEOTIDE SEQUENCE</scope>
    <source>
        <strain evidence="1">CCFEE 5737</strain>
    </source>
</reference>
<evidence type="ECO:0000313" key="2">
    <source>
        <dbReference type="Proteomes" id="UP001186974"/>
    </source>
</evidence>
<gene>
    <name evidence="1" type="ORF">LTS18_009967</name>
</gene>
<dbReference type="Proteomes" id="UP001186974">
    <property type="component" value="Unassembled WGS sequence"/>
</dbReference>
<comment type="caution">
    <text evidence="1">The sequence shown here is derived from an EMBL/GenBank/DDBJ whole genome shotgun (WGS) entry which is preliminary data.</text>
</comment>
<evidence type="ECO:0000313" key="1">
    <source>
        <dbReference type="EMBL" id="KAK3077538.1"/>
    </source>
</evidence>
<name>A0ACC3DLQ2_9PEZI</name>
<keyword evidence="2" id="KW-1185">Reference proteome</keyword>
<dbReference type="EMBL" id="JAWDJW010002744">
    <property type="protein sequence ID" value="KAK3077538.1"/>
    <property type="molecule type" value="Genomic_DNA"/>
</dbReference>
<accession>A0ACC3DLQ2</accession>
<sequence length="436" mass="47920">MERSIKRRVQHEHKKKRHENNKKIGDEANGHPPGGRISEEEAMDHAEAKSTPYALQNDRANRGDQPAKQDGRPQAPNRGQTDTSKLSADPDEPLAEELALEAGHGFRDTGAALAKAPMDITLAIAQGFHNAPRLYGDETVRTPVRISGFKSGVRAGRDEFVYGIYDGTTGLIRHPLHGAKKGPLGFVKGIGIGIGGFVLKDIAAVVAPPAYLMKGLHKEVGKGKQPTAFIRRARIIQGTKDLRELEGKPMDGTAAIKMEEKREEDAVADQQRQVSLSQGKDAARRRQEVEESVLHDWGVVLEALELQKVRQNQGLMGKLRLRREKKKWEENEVLEDIGTLEAALRARKEGRSVEEAMREHRLEVEAHTETSRQPAMGDLVSGKGKKGAGEGKENGGDAKGGKHSKDMKDQARRDKAKSSDEVRPRASTEGKEKMSA</sequence>
<proteinExistence type="predicted"/>